<evidence type="ECO:0000313" key="2">
    <source>
        <dbReference type="Proteomes" id="UP000319432"/>
    </source>
</evidence>
<evidence type="ECO:0000313" key="1">
    <source>
        <dbReference type="EMBL" id="QDX94930.1"/>
    </source>
</evidence>
<accession>A0A502HC65</accession>
<keyword evidence="2" id="KW-1185">Reference proteome</keyword>
<gene>
    <name evidence="1" type="ORF">EEL30_23165</name>
</gene>
<reference evidence="1 2" key="1">
    <citation type="submission" date="2018-11" db="EMBL/GenBank/DDBJ databases">
        <title>Phylogenetic determinants of toxin gene distribution in genomes of Brevibacillus laterosporus.</title>
        <authorList>
            <person name="Glare T.R."/>
            <person name="Durrant A."/>
            <person name="Berry C."/>
            <person name="Palma L."/>
            <person name="Ormskirk M."/>
            <person name="Cox M.O."/>
        </authorList>
    </citation>
    <scope>NUCLEOTIDE SEQUENCE [LARGE SCALE GENOMIC DNA]</scope>
    <source>
        <strain evidence="1 2">1821L</strain>
    </source>
</reference>
<protein>
    <submittedName>
        <fullName evidence="1">Uncharacterized protein</fullName>
    </submittedName>
</protein>
<name>A0A502HC65_BRELA</name>
<organism evidence="1 2">
    <name type="scientific">Brevibacillus laterosporus</name>
    <name type="common">Bacillus laterosporus</name>
    <dbReference type="NCBI Taxonomy" id="1465"/>
    <lineage>
        <taxon>Bacteria</taxon>
        <taxon>Bacillati</taxon>
        <taxon>Bacillota</taxon>
        <taxon>Bacilli</taxon>
        <taxon>Bacillales</taxon>
        <taxon>Paenibacillaceae</taxon>
        <taxon>Brevibacillus</taxon>
    </lineage>
</organism>
<sequence>MKRNSYLLFGFLCGFISSIMNIYLWYAAIIRDQTIKGLFLVFLFFILFPAIFGLVTSFVSPPVIIISFVWSLPLSIYYMFSSTGIWFALFCFLYLVSAILKFKGINKLTLSQ</sequence>
<proteinExistence type="predicted"/>
<dbReference type="Proteomes" id="UP000319432">
    <property type="component" value="Chromosome"/>
</dbReference>
<dbReference type="EMBL" id="CP033464">
    <property type="protein sequence ID" value="QDX94930.1"/>
    <property type="molecule type" value="Genomic_DNA"/>
</dbReference>
<dbReference type="AlphaFoldDB" id="A0A502HC65"/>